<keyword evidence="1" id="KW-0813">Transport</keyword>
<dbReference type="SMART" id="SM00382">
    <property type="entry name" value="AAA"/>
    <property type="match status" value="1"/>
</dbReference>
<proteinExistence type="predicted"/>
<dbReference type="GO" id="GO:0005524">
    <property type="term" value="F:ATP binding"/>
    <property type="evidence" value="ECO:0007669"/>
    <property type="project" value="UniProtKB-KW"/>
</dbReference>
<dbReference type="InterPro" id="IPR050319">
    <property type="entry name" value="ABC_transp_ATP-bind"/>
</dbReference>
<dbReference type="InterPro" id="IPR003593">
    <property type="entry name" value="AAA+_ATPase"/>
</dbReference>
<evidence type="ECO:0000256" key="3">
    <source>
        <dbReference type="ARBA" id="ARBA00022840"/>
    </source>
</evidence>
<protein>
    <submittedName>
        <fullName evidence="4">ABC transporter ATP-binding protein</fullName>
    </submittedName>
</protein>
<dbReference type="AlphaFoldDB" id="A0A017H6I6"/>
<sequence length="250" mass="28571">MEKTILEIQDLSAGYHQKHILKNLSFSLKENEILGIVGESGSGKSTLANAITYFADIYEGHILFRGKDICHPASEEKRNIRKHIQMIIQDSKTSFNPSMKIKEYIAEPLKNFYQLKKEEIRKKSIELLNMVGLEENILERYPKQLSGGQRQRIAITRALAIQADIIICDEITSALDVSIQKQIISLLKELGQKQKLSYIFISHDIALVSELCDRILIMYQGEIVETLKSSELKQAKHFHTKELLASVFKI</sequence>
<dbReference type="GO" id="GO:0016887">
    <property type="term" value="F:ATP hydrolysis activity"/>
    <property type="evidence" value="ECO:0007669"/>
    <property type="project" value="InterPro"/>
</dbReference>
<keyword evidence="2" id="KW-0547">Nucleotide-binding</keyword>
<dbReference type="Gene3D" id="3.40.50.300">
    <property type="entry name" value="P-loop containing nucleotide triphosphate hydrolases"/>
    <property type="match status" value="1"/>
</dbReference>
<gene>
    <name evidence="4" type="ORF">C095_09855</name>
</gene>
<dbReference type="InterPro" id="IPR003439">
    <property type="entry name" value="ABC_transporter-like_ATP-bd"/>
</dbReference>
<dbReference type="SUPFAM" id="SSF52540">
    <property type="entry name" value="P-loop containing nucleoside triphosphate hydrolases"/>
    <property type="match status" value="1"/>
</dbReference>
<dbReference type="EMBL" id="AUZI01000023">
    <property type="protein sequence ID" value="KID48570.1"/>
    <property type="molecule type" value="Genomic_DNA"/>
</dbReference>
<reference evidence="4 5" key="1">
    <citation type="submission" date="2013-08" db="EMBL/GenBank/DDBJ databases">
        <title>An opportunistic ruminal bacterium that causes liver abscesses in cattle.</title>
        <authorList>
            <person name="Benahmed F.H."/>
            <person name="Rasmussen M."/>
            <person name="Harbottle H."/>
            <person name="Soppet D."/>
            <person name="Nagaraja T.G."/>
            <person name="Davidson M."/>
        </authorList>
    </citation>
    <scope>NUCLEOTIDE SEQUENCE [LARGE SCALE GENOMIC DNA]</scope>
    <source>
        <strain evidence="4 5">B35</strain>
    </source>
</reference>
<keyword evidence="3 4" id="KW-0067">ATP-binding</keyword>
<dbReference type="GeneID" id="75075046"/>
<accession>A0A017H6I6</accession>
<organism evidence="4 5">
    <name type="scientific">Fusobacterium necrophorum subsp. funduliforme B35</name>
    <dbReference type="NCBI Taxonomy" id="1226633"/>
    <lineage>
        <taxon>Bacteria</taxon>
        <taxon>Fusobacteriati</taxon>
        <taxon>Fusobacteriota</taxon>
        <taxon>Fusobacteriia</taxon>
        <taxon>Fusobacteriales</taxon>
        <taxon>Fusobacteriaceae</taxon>
        <taxon>Fusobacterium</taxon>
    </lineage>
</organism>
<dbReference type="Proteomes" id="UP000031184">
    <property type="component" value="Unassembled WGS sequence"/>
</dbReference>
<evidence type="ECO:0000256" key="1">
    <source>
        <dbReference type="ARBA" id="ARBA00022448"/>
    </source>
</evidence>
<evidence type="ECO:0000313" key="4">
    <source>
        <dbReference type="EMBL" id="KID48570.1"/>
    </source>
</evidence>
<dbReference type="GO" id="GO:0055085">
    <property type="term" value="P:transmembrane transport"/>
    <property type="evidence" value="ECO:0007669"/>
    <property type="project" value="UniProtKB-ARBA"/>
</dbReference>
<dbReference type="InterPro" id="IPR027417">
    <property type="entry name" value="P-loop_NTPase"/>
</dbReference>
<dbReference type="OrthoDB" id="9806285at2"/>
<dbReference type="PANTHER" id="PTHR43776">
    <property type="entry name" value="TRANSPORT ATP-BINDING PROTEIN"/>
    <property type="match status" value="1"/>
</dbReference>
<dbReference type="PATRIC" id="fig|1226633.4.peg.1996"/>
<dbReference type="Pfam" id="PF00005">
    <property type="entry name" value="ABC_tran"/>
    <property type="match status" value="1"/>
</dbReference>
<dbReference type="PROSITE" id="PS50893">
    <property type="entry name" value="ABC_TRANSPORTER_2"/>
    <property type="match status" value="1"/>
</dbReference>
<dbReference type="CDD" id="cd03257">
    <property type="entry name" value="ABC_NikE_OppD_transporters"/>
    <property type="match status" value="1"/>
</dbReference>
<evidence type="ECO:0000313" key="5">
    <source>
        <dbReference type="Proteomes" id="UP000031184"/>
    </source>
</evidence>
<dbReference type="PANTHER" id="PTHR43776:SF8">
    <property type="entry name" value="ABC TRANSPORTER, ATP-BINDING PROTEIN"/>
    <property type="match status" value="1"/>
</dbReference>
<evidence type="ECO:0000256" key="2">
    <source>
        <dbReference type="ARBA" id="ARBA00022741"/>
    </source>
</evidence>
<comment type="caution">
    <text evidence="4">The sequence shown here is derived from an EMBL/GenBank/DDBJ whole genome shotgun (WGS) entry which is preliminary data.</text>
</comment>
<name>A0A017H6I6_9FUSO</name>
<dbReference type="RefSeq" id="WP_005958880.1">
    <property type="nucleotide sequence ID" value="NZ_AOJP01000002.1"/>
</dbReference>